<dbReference type="Gene3D" id="3.30.200.20">
    <property type="entry name" value="Phosphorylase Kinase, domain 1"/>
    <property type="match status" value="1"/>
</dbReference>
<evidence type="ECO:0000259" key="11">
    <source>
        <dbReference type="PROSITE" id="PS50011"/>
    </source>
</evidence>
<reference evidence="12 13" key="1">
    <citation type="journal article" date="2010" name="Cell">
        <title>The genome of Naegleria gruberi illuminates early eukaryotic versatility.</title>
        <authorList>
            <person name="Fritz-Laylin L.K."/>
            <person name="Prochnik S.E."/>
            <person name="Ginger M.L."/>
            <person name="Dacks J.B."/>
            <person name="Carpenter M.L."/>
            <person name="Field M.C."/>
            <person name="Kuo A."/>
            <person name="Paredez A."/>
            <person name="Chapman J."/>
            <person name="Pham J."/>
            <person name="Shu S."/>
            <person name="Neupane R."/>
            <person name="Cipriano M."/>
            <person name="Mancuso J."/>
            <person name="Tu H."/>
            <person name="Salamov A."/>
            <person name="Lindquist E."/>
            <person name="Shapiro H."/>
            <person name="Lucas S."/>
            <person name="Grigoriev I.V."/>
            <person name="Cande W.Z."/>
            <person name="Fulton C."/>
            <person name="Rokhsar D.S."/>
            <person name="Dawson S.C."/>
        </authorList>
    </citation>
    <scope>NUCLEOTIDE SEQUENCE [LARGE SCALE GENOMIC DNA]</scope>
    <source>
        <strain evidence="12 13">NEG-M</strain>
    </source>
</reference>
<evidence type="ECO:0000256" key="8">
    <source>
        <dbReference type="ARBA" id="ARBA00049299"/>
    </source>
</evidence>
<dbReference type="InParanoid" id="D2V2U7"/>
<keyword evidence="1" id="KW-0808">Transferase</keyword>
<keyword evidence="13" id="KW-1185">Reference proteome</keyword>
<protein>
    <recommendedName>
        <fullName evidence="6">mitogen-activated protein kinase kinase</fullName>
        <ecNumber evidence="6">2.7.12.2</ecNumber>
    </recommendedName>
</protein>
<evidence type="ECO:0000256" key="10">
    <source>
        <dbReference type="SAM" id="MobiDB-lite"/>
    </source>
</evidence>
<dbReference type="eggNOG" id="KOG0581">
    <property type="taxonomic scope" value="Eukaryota"/>
</dbReference>
<evidence type="ECO:0000256" key="2">
    <source>
        <dbReference type="ARBA" id="ARBA00022741"/>
    </source>
</evidence>
<evidence type="ECO:0000256" key="5">
    <source>
        <dbReference type="ARBA" id="ARBA00038035"/>
    </source>
</evidence>
<dbReference type="Proteomes" id="UP000006671">
    <property type="component" value="Unassembled WGS sequence"/>
</dbReference>
<evidence type="ECO:0000256" key="9">
    <source>
        <dbReference type="ARBA" id="ARBA00051693"/>
    </source>
</evidence>
<dbReference type="Gene3D" id="1.10.510.10">
    <property type="entry name" value="Transferase(Phosphotransferase) domain 1"/>
    <property type="match status" value="1"/>
</dbReference>
<keyword evidence="4" id="KW-0067">ATP-binding</keyword>
<dbReference type="PANTHER" id="PTHR48013">
    <property type="entry name" value="DUAL SPECIFICITY MITOGEN-ACTIVATED PROTEIN KINASE KINASE 5-RELATED"/>
    <property type="match status" value="1"/>
</dbReference>
<sequence length="661" mass="74094">MMNRTTSSGTINIPMMMMNNNTANSSMNSLVENTFHSPPTMMMMGGLPTTANTTTPSSLSSNNSGGSLNNSVPIPIPSSSSTLTFKRKTSNAKYKPANLSISSVRDSKASKPTKQFEIPQEFYMYNHASSVPNQGYISSVDESNTMASPSPHSSSLITSAHYHNRSSSLQPQQPSSSINNLFQKSTHHHHHGMGQRQHTPFSPPSTSSAMMINRSSVSSVSSSFSNSSYNPIAHSHSSAAHHHSSSFVQNSLGHQYSSGYFNPHSYDNNSMCYSLSSSVESNCSYASHCISPNTGSLLLYDKLNRKFRKIRALGEGSSSTVSLVQQESTGLYFAEKVIEHYEEREAIVKNEVKYLSICKPCSNVVTLFDCFQKGDSIHLILEYMEGNSLDIIAKQYSKLSKTQRKSLEEETETNSSHLSPMAFDEDSELMTYDDDLDDLNTDEEMFPMDTKSSAKPEKKKSTRRKLFDDDEESDSAKNQRDNKGLPEEMLALMVVQITRALCFLMDHNIIHSDIKPSNILLNRRGEVKLTDFGLSTCTEVSQNRLGSFAYMSPEKLQHGKHSHKSDIYSLGVSILELSKFKFPFSESGFHMNEIQHLDVEKFVGNTHSHEFKDFIRQCIQIEPNVRLCAHELLQHDWLRNYANMDNDLICSKISKWYNKLS</sequence>
<comment type="catalytic activity">
    <reaction evidence="8">
        <text>L-threonyl-[protein] + ATP = O-phospho-L-threonyl-[protein] + ADP + H(+)</text>
        <dbReference type="Rhea" id="RHEA:46608"/>
        <dbReference type="Rhea" id="RHEA-COMP:11060"/>
        <dbReference type="Rhea" id="RHEA-COMP:11605"/>
        <dbReference type="ChEBI" id="CHEBI:15378"/>
        <dbReference type="ChEBI" id="CHEBI:30013"/>
        <dbReference type="ChEBI" id="CHEBI:30616"/>
        <dbReference type="ChEBI" id="CHEBI:61977"/>
        <dbReference type="ChEBI" id="CHEBI:456216"/>
        <dbReference type="EC" id="2.7.12.2"/>
    </reaction>
</comment>
<feature type="compositionally biased region" description="Polar residues" evidence="10">
    <location>
        <begin position="196"/>
        <end position="209"/>
    </location>
</feature>
<comment type="catalytic activity">
    <reaction evidence="7">
        <text>L-seryl-[protein] + ATP = O-phospho-L-seryl-[protein] + ADP + H(+)</text>
        <dbReference type="Rhea" id="RHEA:17989"/>
        <dbReference type="Rhea" id="RHEA-COMP:9863"/>
        <dbReference type="Rhea" id="RHEA-COMP:11604"/>
        <dbReference type="ChEBI" id="CHEBI:15378"/>
        <dbReference type="ChEBI" id="CHEBI:29999"/>
        <dbReference type="ChEBI" id="CHEBI:30616"/>
        <dbReference type="ChEBI" id="CHEBI:83421"/>
        <dbReference type="ChEBI" id="CHEBI:456216"/>
        <dbReference type="EC" id="2.7.12.2"/>
    </reaction>
</comment>
<dbReference type="AlphaFoldDB" id="D2V2U7"/>
<dbReference type="OrthoDB" id="10252354at2759"/>
<dbReference type="EC" id="2.7.12.2" evidence="6"/>
<dbReference type="KEGG" id="ngr:NAEGRDRAFT_78335"/>
<dbReference type="EMBL" id="GG738849">
    <property type="protein sequence ID" value="EFC48959.1"/>
    <property type="molecule type" value="Genomic_DNA"/>
</dbReference>
<dbReference type="SMART" id="SM00220">
    <property type="entry name" value="S_TKc"/>
    <property type="match status" value="1"/>
</dbReference>
<dbReference type="VEuPathDB" id="AmoebaDB:NAEGRDRAFT_78335"/>
<dbReference type="InterPro" id="IPR011009">
    <property type="entry name" value="Kinase-like_dom_sf"/>
</dbReference>
<dbReference type="InterPro" id="IPR000719">
    <property type="entry name" value="Prot_kinase_dom"/>
</dbReference>
<keyword evidence="3 12" id="KW-0418">Kinase</keyword>
<keyword evidence="2" id="KW-0547">Nucleotide-binding</keyword>
<evidence type="ECO:0000256" key="6">
    <source>
        <dbReference type="ARBA" id="ARBA00038999"/>
    </source>
</evidence>
<accession>D2V2U7</accession>
<dbReference type="RefSeq" id="XP_002681703.1">
    <property type="nucleotide sequence ID" value="XM_002681657.1"/>
</dbReference>
<feature type="region of interest" description="Disordered" evidence="10">
    <location>
        <begin position="403"/>
        <end position="424"/>
    </location>
</feature>
<evidence type="ECO:0000313" key="12">
    <source>
        <dbReference type="EMBL" id="EFC48959.1"/>
    </source>
</evidence>
<evidence type="ECO:0000313" key="13">
    <source>
        <dbReference type="Proteomes" id="UP000006671"/>
    </source>
</evidence>
<comment type="catalytic activity">
    <reaction evidence="9">
        <text>L-tyrosyl-[protein] + ATP = O-phospho-L-tyrosyl-[protein] + ADP + H(+)</text>
        <dbReference type="Rhea" id="RHEA:10596"/>
        <dbReference type="Rhea" id="RHEA-COMP:10136"/>
        <dbReference type="Rhea" id="RHEA-COMP:20101"/>
        <dbReference type="ChEBI" id="CHEBI:15378"/>
        <dbReference type="ChEBI" id="CHEBI:30616"/>
        <dbReference type="ChEBI" id="CHEBI:46858"/>
        <dbReference type="ChEBI" id="CHEBI:61978"/>
        <dbReference type="ChEBI" id="CHEBI:456216"/>
        <dbReference type="EC" id="2.7.12.2"/>
    </reaction>
</comment>
<dbReference type="STRING" id="5762.D2V2U7"/>
<dbReference type="PANTHER" id="PTHR48013:SF9">
    <property type="entry name" value="DUAL SPECIFICITY MITOGEN-ACTIVATED PROTEIN KINASE KINASE 5"/>
    <property type="match status" value="1"/>
</dbReference>
<dbReference type="PROSITE" id="PS00108">
    <property type="entry name" value="PROTEIN_KINASE_ST"/>
    <property type="match status" value="1"/>
</dbReference>
<dbReference type="GeneID" id="8852558"/>
<evidence type="ECO:0000256" key="1">
    <source>
        <dbReference type="ARBA" id="ARBA00022679"/>
    </source>
</evidence>
<name>D2V2U7_NAEGR</name>
<feature type="compositionally biased region" description="Low complexity" evidence="10">
    <location>
        <begin position="143"/>
        <end position="157"/>
    </location>
</feature>
<evidence type="ECO:0000256" key="3">
    <source>
        <dbReference type="ARBA" id="ARBA00022777"/>
    </source>
</evidence>
<evidence type="ECO:0000256" key="4">
    <source>
        <dbReference type="ARBA" id="ARBA00022840"/>
    </source>
</evidence>
<dbReference type="GO" id="GO:0005524">
    <property type="term" value="F:ATP binding"/>
    <property type="evidence" value="ECO:0007669"/>
    <property type="project" value="UniProtKB-KW"/>
</dbReference>
<proteinExistence type="inferred from homology"/>
<dbReference type="InterPro" id="IPR008271">
    <property type="entry name" value="Ser/Thr_kinase_AS"/>
</dbReference>
<feature type="region of interest" description="Disordered" evidence="10">
    <location>
        <begin position="440"/>
        <end position="482"/>
    </location>
</feature>
<organism evidence="13">
    <name type="scientific">Naegleria gruberi</name>
    <name type="common">Amoeba</name>
    <dbReference type="NCBI Taxonomy" id="5762"/>
    <lineage>
        <taxon>Eukaryota</taxon>
        <taxon>Discoba</taxon>
        <taxon>Heterolobosea</taxon>
        <taxon>Tetramitia</taxon>
        <taxon>Eutetramitia</taxon>
        <taxon>Vahlkampfiidae</taxon>
        <taxon>Naegleria</taxon>
    </lineage>
</organism>
<dbReference type="GO" id="GO:0004708">
    <property type="term" value="F:MAP kinase kinase activity"/>
    <property type="evidence" value="ECO:0007669"/>
    <property type="project" value="UniProtKB-EC"/>
</dbReference>
<comment type="similarity">
    <text evidence="5">Belongs to the protein kinase superfamily. STE Ser/Thr protein kinase family. MAP kinase kinase subfamily.</text>
</comment>
<dbReference type="PROSITE" id="PS50011">
    <property type="entry name" value="PROTEIN_KINASE_DOM"/>
    <property type="match status" value="1"/>
</dbReference>
<dbReference type="Pfam" id="PF00069">
    <property type="entry name" value="Pkinase"/>
    <property type="match status" value="2"/>
</dbReference>
<feature type="region of interest" description="Disordered" evidence="10">
    <location>
        <begin position="136"/>
        <end position="157"/>
    </location>
</feature>
<evidence type="ECO:0000256" key="7">
    <source>
        <dbReference type="ARBA" id="ARBA00049014"/>
    </source>
</evidence>
<feature type="region of interest" description="Disordered" evidence="10">
    <location>
        <begin position="185"/>
        <end position="209"/>
    </location>
</feature>
<feature type="region of interest" description="Disordered" evidence="10">
    <location>
        <begin position="48"/>
        <end position="73"/>
    </location>
</feature>
<dbReference type="SUPFAM" id="SSF56112">
    <property type="entry name" value="Protein kinase-like (PK-like)"/>
    <property type="match status" value="1"/>
</dbReference>
<feature type="domain" description="Protein kinase" evidence="11">
    <location>
        <begin position="307"/>
        <end position="638"/>
    </location>
</feature>
<gene>
    <name evidence="12" type="ORF">NAEGRDRAFT_78335</name>
</gene>